<dbReference type="PANTHER" id="PTHR10127:SF850">
    <property type="entry name" value="METALLOENDOPEPTIDASE"/>
    <property type="match status" value="1"/>
</dbReference>
<reference evidence="13 14" key="1">
    <citation type="submission" date="2018-04" db="EMBL/GenBank/DDBJ databases">
        <authorList>
            <person name="Zhang X."/>
            <person name="Yuan J."/>
            <person name="Li F."/>
            <person name="Xiang J."/>
        </authorList>
    </citation>
    <scope>NUCLEOTIDE SEQUENCE [LARGE SCALE GENOMIC DNA]</scope>
    <source>
        <tissue evidence="13">Muscle</tissue>
    </source>
</reference>
<evidence type="ECO:0000256" key="7">
    <source>
        <dbReference type="ARBA" id="ARBA00023157"/>
    </source>
</evidence>
<dbReference type="Proteomes" id="UP000283509">
    <property type="component" value="Unassembled WGS sequence"/>
</dbReference>
<dbReference type="AlphaFoldDB" id="A0A3R7M2S5"/>
<feature type="active site" evidence="9">
    <location>
        <position position="264"/>
    </location>
</feature>
<comment type="caution">
    <text evidence="13">The sequence shown here is derived from an EMBL/GenBank/DDBJ whole genome shotgun (WGS) entry which is preliminary data.</text>
</comment>
<feature type="disulfide bond" evidence="9">
    <location>
        <begin position="233"/>
        <end position="255"/>
    </location>
</feature>
<dbReference type="GO" id="GO:0008270">
    <property type="term" value="F:zinc ion binding"/>
    <property type="evidence" value="ECO:0007669"/>
    <property type="project" value="UniProtKB-UniRule"/>
</dbReference>
<evidence type="ECO:0000256" key="8">
    <source>
        <dbReference type="PROSITE-ProRule" id="PRU00059"/>
    </source>
</evidence>
<name>A0A3R7M2S5_PENVA</name>
<evidence type="ECO:0000259" key="11">
    <source>
        <dbReference type="PROSITE" id="PS01180"/>
    </source>
</evidence>
<dbReference type="Gene3D" id="2.60.120.290">
    <property type="entry name" value="Spermadhesin, CUB domain"/>
    <property type="match status" value="1"/>
</dbReference>
<dbReference type="PROSITE" id="PS51864">
    <property type="entry name" value="ASTACIN"/>
    <property type="match status" value="1"/>
</dbReference>
<keyword evidence="14" id="KW-1185">Reference proteome</keyword>
<dbReference type="SMART" id="SM00042">
    <property type="entry name" value="CUB"/>
    <property type="match status" value="1"/>
</dbReference>
<feature type="binding site" evidence="9">
    <location>
        <position position="273"/>
    </location>
    <ligand>
        <name>Zn(2+)</name>
        <dbReference type="ChEBI" id="CHEBI:29105"/>
        <note>catalytic</note>
    </ligand>
</feature>
<keyword evidence="1" id="KW-0245">EGF-like domain</keyword>
<dbReference type="InterPro" id="IPR006026">
    <property type="entry name" value="Peptidase_Metallo"/>
</dbReference>
<dbReference type="CDD" id="cd00041">
    <property type="entry name" value="CUB"/>
    <property type="match status" value="1"/>
</dbReference>
<protein>
    <recommendedName>
        <fullName evidence="10">Metalloendopeptidase</fullName>
        <ecNumber evidence="10">3.4.24.-</ecNumber>
    </recommendedName>
</protein>
<evidence type="ECO:0000256" key="3">
    <source>
        <dbReference type="ARBA" id="ARBA00022723"/>
    </source>
</evidence>
<evidence type="ECO:0000256" key="10">
    <source>
        <dbReference type="RuleBase" id="RU361183"/>
    </source>
</evidence>
<dbReference type="InterPro" id="IPR000859">
    <property type="entry name" value="CUB_dom"/>
</dbReference>
<dbReference type="GO" id="GO:0006508">
    <property type="term" value="P:proteolysis"/>
    <property type="evidence" value="ECO:0007669"/>
    <property type="project" value="UniProtKB-KW"/>
</dbReference>
<dbReference type="SUPFAM" id="SSF55486">
    <property type="entry name" value="Metalloproteases ('zincins'), catalytic domain"/>
    <property type="match status" value="1"/>
</dbReference>
<dbReference type="SUPFAM" id="SSF49854">
    <property type="entry name" value="Spermadhesin, CUB domain"/>
    <property type="match status" value="1"/>
</dbReference>
<dbReference type="InterPro" id="IPR034035">
    <property type="entry name" value="Astacin-like_dom"/>
</dbReference>
<dbReference type="InterPro" id="IPR024079">
    <property type="entry name" value="MetalloPept_cat_dom_sf"/>
</dbReference>
<evidence type="ECO:0000256" key="4">
    <source>
        <dbReference type="ARBA" id="ARBA00022801"/>
    </source>
</evidence>
<feature type="domain" description="CUB" evidence="11">
    <location>
        <begin position="402"/>
        <end position="533"/>
    </location>
</feature>
<evidence type="ECO:0000256" key="9">
    <source>
        <dbReference type="PROSITE-ProRule" id="PRU01211"/>
    </source>
</evidence>
<dbReference type="InterPro" id="IPR035914">
    <property type="entry name" value="Sperma_CUB_dom_sf"/>
</dbReference>
<dbReference type="CDD" id="cd04280">
    <property type="entry name" value="ZnMc_astacin_like"/>
    <property type="match status" value="1"/>
</dbReference>
<sequence length="533" mass="60471">MPVFIFEAAVTKVKSEEAGRVAERMVLHFASLTGYDLLDPDDEPLSPDDYIRYSYKYDQEEYDDLGFPVDDHRAKDDDEEEDVLPLEFVYDRRFPSRFLPIDRRGRFDLLNPDLGPEGVPFVEGDMVFPEKPSPPGGEGAGVGEEGGRKLVSQERLLWPPHPDTGLPFVPFVIHSSAKKIRPLLEKAIRTWENRTCITFKEIPLEDEDDLHGYSDSQQRLRGPFLVFVRSSGCWSYVGRQYWRRWGQRLSIGRGCTKLGTVLHEIGHALGLLHEQSRSDRDEHVKILWENIILGKQKNFRVWKDSRFDGVPYDYSSVMHYGSYFFSQGGQPTILPRNPFHQPLLGQRDGFSFRDTAAVNSIYGCVKRWEASCGAATPKCENGGYIFRNCRCLCPPGTAGPTCAAVVGDYYPQLKCGGNVTSSQTISSPGHPRPFPANTWCMWWARAPRPCQRVRLVVDAFHLLRGVGGVCHWDMFEVRLRDPLEAGGAYCGADLSPGQELISEGRDMFIVFRGKYGYIGNRRIHFLQGVSRRC</sequence>
<gene>
    <name evidence="13" type="ORF">C7M84_010371</name>
</gene>
<keyword evidence="4 9" id="KW-0378">Hydrolase</keyword>
<dbReference type="PROSITE" id="PS01180">
    <property type="entry name" value="CUB"/>
    <property type="match status" value="1"/>
</dbReference>
<feature type="binding site" evidence="9">
    <location>
        <position position="263"/>
    </location>
    <ligand>
        <name>Zn(2+)</name>
        <dbReference type="ChEBI" id="CHEBI:29105"/>
        <note>catalytic</note>
    </ligand>
</feature>
<dbReference type="SMART" id="SM00235">
    <property type="entry name" value="ZnMc"/>
    <property type="match status" value="1"/>
</dbReference>
<keyword evidence="7 9" id="KW-1015">Disulfide bond</keyword>
<evidence type="ECO:0000259" key="12">
    <source>
        <dbReference type="PROSITE" id="PS51864"/>
    </source>
</evidence>
<dbReference type="EC" id="3.4.24.-" evidence="10"/>
<dbReference type="Pfam" id="PF00431">
    <property type="entry name" value="CUB"/>
    <property type="match status" value="1"/>
</dbReference>
<evidence type="ECO:0000256" key="1">
    <source>
        <dbReference type="ARBA" id="ARBA00022536"/>
    </source>
</evidence>
<dbReference type="OrthoDB" id="291007at2759"/>
<feature type="domain" description="Peptidase M12A" evidence="12">
    <location>
        <begin position="149"/>
        <end position="365"/>
    </location>
</feature>
<evidence type="ECO:0000256" key="5">
    <source>
        <dbReference type="ARBA" id="ARBA00022833"/>
    </source>
</evidence>
<organism evidence="13 14">
    <name type="scientific">Penaeus vannamei</name>
    <name type="common">Whiteleg shrimp</name>
    <name type="synonym">Litopenaeus vannamei</name>
    <dbReference type="NCBI Taxonomy" id="6689"/>
    <lineage>
        <taxon>Eukaryota</taxon>
        <taxon>Metazoa</taxon>
        <taxon>Ecdysozoa</taxon>
        <taxon>Arthropoda</taxon>
        <taxon>Crustacea</taxon>
        <taxon>Multicrustacea</taxon>
        <taxon>Malacostraca</taxon>
        <taxon>Eumalacostraca</taxon>
        <taxon>Eucarida</taxon>
        <taxon>Decapoda</taxon>
        <taxon>Dendrobranchiata</taxon>
        <taxon>Penaeoidea</taxon>
        <taxon>Penaeidae</taxon>
        <taxon>Penaeus</taxon>
    </lineage>
</organism>
<dbReference type="InterPro" id="IPR001506">
    <property type="entry name" value="Peptidase_M12A"/>
</dbReference>
<comment type="cofactor">
    <cofactor evidence="9 10">
        <name>Zn(2+)</name>
        <dbReference type="ChEBI" id="CHEBI:29105"/>
    </cofactor>
    <text evidence="9 10">Binds 1 zinc ion per subunit.</text>
</comment>
<dbReference type="Gene3D" id="3.40.390.10">
    <property type="entry name" value="Collagenase (Catalytic Domain)"/>
    <property type="match status" value="1"/>
</dbReference>
<dbReference type="GO" id="GO:0004222">
    <property type="term" value="F:metalloendopeptidase activity"/>
    <property type="evidence" value="ECO:0007669"/>
    <property type="project" value="UniProtKB-UniRule"/>
</dbReference>
<evidence type="ECO:0000313" key="13">
    <source>
        <dbReference type="EMBL" id="ROT71321.1"/>
    </source>
</evidence>
<dbReference type="Pfam" id="PF01400">
    <property type="entry name" value="Astacin"/>
    <property type="match status" value="1"/>
</dbReference>
<dbReference type="EMBL" id="QCYY01002310">
    <property type="protein sequence ID" value="ROT71321.1"/>
    <property type="molecule type" value="Genomic_DNA"/>
</dbReference>
<dbReference type="PANTHER" id="PTHR10127">
    <property type="entry name" value="DISCOIDIN, CUB, EGF, LAMININ , AND ZINC METALLOPROTEASE DOMAIN CONTAINING"/>
    <property type="match status" value="1"/>
</dbReference>
<keyword evidence="5 9" id="KW-0862">Zinc</keyword>
<dbReference type="PRINTS" id="PR00480">
    <property type="entry name" value="ASTACIN"/>
</dbReference>
<comment type="caution">
    <text evidence="8">Lacks conserved residue(s) required for the propagation of feature annotation.</text>
</comment>
<evidence type="ECO:0000256" key="6">
    <source>
        <dbReference type="ARBA" id="ARBA00023049"/>
    </source>
</evidence>
<evidence type="ECO:0000313" key="14">
    <source>
        <dbReference type="Proteomes" id="UP000283509"/>
    </source>
</evidence>
<evidence type="ECO:0000256" key="2">
    <source>
        <dbReference type="ARBA" id="ARBA00022670"/>
    </source>
</evidence>
<feature type="binding site" evidence="9">
    <location>
        <position position="267"/>
    </location>
    <ligand>
        <name>Zn(2+)</name>
        <dbReference type="ChEBI" id="CHEBI:29105"/>
        <note>catalytic</note>
    </ligand>
</feature>
<keyword evidence="3 9" id="KW-0479">Metal-binding</keyword>
<proteinExistence type="predicted"/>
<reference evidence="13 14" key="2">
    <citation type="submission" date="2019-01" db="EMBL/GenBank/DDBJ databases">
        <title>The decoding of complex shrimp genome reveals the adaptation for benthos swimmer, frequently molting mechanism and breeding impact on genome.</title>
        <authorList>
            <person name="Sun Y."/>
            <person name="Gao Y."/>
            <person name="Yu Y."/>
        </authorList>
    </citation>
    <scope>NUCLEOTIDE SEQUENCE [LARGE SCALE GENOMIC DNA]</scope>
    <source>
        <tissue evidence="13">Muscle</tissue>
    </source>
</reference>
<accession>A0A3R7M2S5</accession>
<keyword evidence="2 9" id="KW-0645">Protease</keyword>
<keyword evidence="6 9" id="KW-0482">Metalloprotease</keyword>